<evidence type="ECO:0000256" key="9">
    <source>
        <dbReference type="ARBA" id="ARBA00022989"/>
    </source>
</evidence>
<evidence type="ECO:0000256" key="7">
    <source>
        <dbReference type="ARBA" id="ARBA00022729"/>
    </source>
</evidence>
<dbReference type="CDD" id="cd03784">
    <property type="entry name" value="GT1_Gtf-like"/>
    <property type="match status" value="1"/>
</dbReference>
<evidence type="ECO:0000313" key="13">
    <source>
        <dbReference type="Ensembl" id="ENSACDP00005005447.1"/>
    </source>
</evidence>
<evidence type="ECO:0000313" key="14">
    <source>
        <dbReference type="Proteomes" id="UP000694521"/>
    </source>
</evidence>
<dbReference type="GO" id="GO:0015020">
    <property type="term" value="F:glucuronosyltransferase activity"/>
    <property type="evidence" value="ECO:0007669"/>
    <property type="project" value="UniProtKB-EC"/>
</dbReference>
<dbReference type="FunFam" id="3.40.50.2000:FF:000066">
    <property type="entry name" value="UDP-glucuronosyltransferase 1-1"/>
    <property type="match status" value="1"/>
</dbReference>
<dbReference type="AlphaFoldDB" id="A0A8B9DCL4"/>
<keyword evidence="5" id="KW-0808">Transferase</keyword>
<dbReference type="Gene3D" id="3.40.50.2000">
    <property type="entry name" value="Glycogen Phosphorylase B"/>
    <property type="match status" value="2"/>
</dbReference>
<evidence type="ECO:0000256" key="11">
    <source>
        <dbReference type="ARBA" id="ARBA00023180"/>
    </source>
</evidence>
<keyword evidence="6" id="KW-0812">Transmembrane</keyword>
<evidence type="ECO:0000256" key="1">
    <source>
        <dbReference type="ARBA" id="ARBA00004389"/>
    </source>
</evidence>
<dbReference type="Ensembl" id="ENSACDT00005006543.1">
    <property type="protein sequence ID" value="ENSACDP00005005447.1"/>
    <property type="gene ID" value="ENSACDG00005003993.1"/>
</dbReference>
<dbReference type="Proteomes" id="UP000694521">
    <property type="component" value="Unplaced"/>
</dbReference>
<keyword evidence="14" id="KW-1185">Reference proteome</keyword>
<feature type="signal peptide" evidence="12">
    <location>
        <begin position="1"/>
        <end position="27"/>
    </location>
</feature>
<organism evidence="13 14">
    <name type="scientific">Anser cygnoides</name>
    <name type="common">Swan goose</name>
    <dbReference type="NCBI Taxonomy" id="8845"/>
    <lineage>
        <taxon>Eukaryota</taxon>
        <taxon>Metazoa</taxon>
        <taxon>Chordata</taxon>
        <taxon>Craniata</taxon>
        <taxon>Vertebrata</taxon>
        <taxon>Euteleostomi</taxon>
        <taxon>Archelosauria</taxon>
        <taxon>Archosauria</taxon>
        <taxon>Dinosauria</taxon>
        <taxon>Saurischia</taxon>
        <taxon>Theropoda</taxon>
        <taxon>Coelurosauria</taxon>
        <taxon>Aves</taxon>
        <taxon>Neognathae</taxon>
        <taxon>Galloanserae</taxon>
        <taxon>Anseriformes</taxon>
        <taxon>Anatidae</taxon>
        <taxon>Anserinae</taxon>
        <taxon>Anser</taxon>
    </lineage>
</organism>
<dbReference type="SUPFAM" id="SSF53756">
    <property type="entry name" value="UDP-Glycosyltransferase/glycogen phosphorylase"/>
    <property type="match status" value="2"/>
</dbReference>
<evidence type="ECO:0000256" key="2">
    <source>
        <dbReference type="ARBA" id="ARBA00009995"/>
    </source>
</evidence>
<evidence type="ECO:0000256" key="5">
    <source>
        <dbReference type="ARBA" id="ARBA00022679"/>
    </source>
</evidence>
<reference evidence="13" key="1">
    <citation type="submission" date="2025-08" db="UniProtKB">
        <authorList>
            <consortium name="Ensembl"/>
        </authorList>
    </citation>
    <scope>IDENTIFICATION</scope>
</reference>
<dbReference type="Pfam" id="PF00201">
    <property type="entry name" value="UDPGT"/>
    <property type="match status" value="2"/>
</dbReference>
<dbReference type="InterPro" id="IPR035595">
    <property type="entry name" value="UDP_glycos_trans_CS"/>
</dbReference>
<dbReference type="InterPro" id="IPR002213">
    <property type="entry name" value="UDP_glucos_trans"/>
</dbReference>
<feature type="chain" id="PRO_5034128419" description="glucuronosyltransferase" evidence="12">
    <location>
        <begin position="28"/>
        <end position="630"/>
    </location>
</feature>
<name>A0A8B9DCL4_ANSCY</name>
<keyword evidence="11" id="KW-0325">Glycoprotein</keyword>
<evidence type="ECO:0000256" key="8">
    <source>
        <dbReference type="ARBA" id="ARBA00022824"/>
    </source>
</evidence>
<keyword evidence="4" id="KW-0328">Glycosyltransferase</keyword>
<proteinExistence type="inferred from homology"/>
<protein>
    <recommendedName>
        <fullName evidence="3">glucuronosyltransferase</fullName>
        <ecNumber evidence="3">2.4.1.17</ecNumber>
    </recommendedName>
</protein>
<evidence type="ECO:0000256" key="6">
    <source>
        <dbReference type="ARBA" id="ARBA00022692"/>
    </source>
</evidence>
<dbReference type="InterPro" id="IPR050271">
    <property type="entry name" value="UDP-glycosyltransferase"/>
</dbReference>
<comment type="subcellular location">
    <subcellularLocation>
        <location evidence="1">Endoplasmic reticulum membrane</location>
        <topology evidence="1">Single-pass membrane protein</topology>
    </subcellularLocation>
</comment>
<evidence type="ECO:0000256" key="3">
    <source>
        <dbReference type="ARBA" id="ARBA00012544"/>
    </source>
</evidence>
<evidence type="ECO:0000256" key="10">
    <source>
        <dbReference type="ARBA" id="ARBA00023136"/>
    </source>
</evidence>
<evidence type="ECO:0000256" key="12">
    <source>
        <dbReference type="SAM" id="SignalP"/>
    </source>
</evidence>
<dbReference type="FunFam" id="3.40.50.2000:FF:000001">
    <property type="entry name" value="UDP-glucuronosyltransferase"/>
    <property type="match status" value="1"/>
</dbReference>
<keyword evidence="7 12" id="KW-0732">Signal</keyword>
<evidence type="ECO:0000256" key="4">
    <source>
        <dbReference type="ARBA" id="ARBA00022676"/>
    </source>
</evidence>
<sequence length="630" mass="71303">MALVPASHPQVAVTLVLLLSVLGLAAGGKLLVVPVDGSHWLSMREVLDSLKEKGHEVVVVAPEVSLHIKPAKSFVMKMYPVPFTQEELDRDFHAFTQDTLEEGTFLERFVRIYQRFEKTSALFLSTCEHLLYNKELMRYLEESKFDAVFTDPVIPCGQIVAEHLSVPSVYFLRGIPCGLDFEATQCPNPPSYVPRVFTEHTDHMNFLQRVKNLVFEIPNLFLCNFFFQPYSKLASEFLQRDVTVLDLLSKASIWLLRLDFVLDYPRPLMPNIILIGGVNCAHKELPQILAEHLSIPSVYLVRGLPCSLDFHATLCPNPPSYIPRFFTRYTDRMGFLQRVANIIVSLSSSLTCSFLYSPYDLLIKEFLQKEATLLEILSHASIWLMKYDFVFEYPRPVMPNMVLIGGISCTQEKPLSKEFEAIVNASGEHGIVVFSLGSMVSDIPMKKAREIADALGSVPQTVLWRYTGEVPSNLPKNVKLVKWLPQNDLLAHPKTRAFITHGGSHGVYEGICNAVPMVLMPLFGDQMDNAKRVESRGAGLTLNILEMTSEDMSNALKTVINDKKYKENIKRLSELHLDRPIHPLDLAVHWVEFVMRHKGAPHLRPAAHDLNWIQYHSLDVIAFLLVVVLL</sequence>
<dbReference type="GO" id="GO:0005789">
    <property type="term" value="C:endoplasmic reticulum membrane"/>
    <property type="evidence" value="ECO:0007669"/>
    <property type="project" value="UniProtKB-SubCell"/>
</dbReference>
<dbReference type="PANTHER" id="PTHR48043">
    <property type="entry name" value="EG:EG0003.4 PROTEIN-RELATED"/>
    <property type="match status" value="1"/>
</dbReference>
<accession>A0A8B9DCL4</accession>
<keyword evidence="10" id="KW-0472">Membrane</keyword>
<dbReference type="PANTHER" id="PTHR48043:SF161">
    <property type="entry name" value="UDP GLUCURONOSYLTRANSFERASE FAMILY 1 MEMBER A1"/>
    <property type="match status" value="1"/>
</dbReference>
<comment type="similarity">
    <text evidence="2">Belongs to the UDP-glycosyltransferase family.</text>
</comment>
<keyword evidence="8" id="KW-0256">Endoplasmic reticulum</keyword>
<reference evidence="13" key="2">
    <citation type="submission" date="2025-09" db="UniProtKB">
        <authorList>
            <consortium name="Ensembl"/>
        </authorList>
    </citation>
    <scope>IDENTIFICATION</scope>
</reference>
<keyword evidence="9" id="KW-1133">Transmembrane helix</keyword>
<dbReference type="EC" id="2.4.1.17" evidence="3"/>
<dbReference type="PROSITE" id="PS00375">
    <property type="entry name" value="UDPGT"/>
    <property type="match status" value="1"/>
</dbReference>